<evidence type="ECO:0000259" key="19">
    <source>
        <dbReference type="PROSITE" id="PS52040"/>
    </source>
</evidence>
<feature type="compositionally biased region" description="Basic and acidic residues" evidence="17">
    <location>
        <begin position="1441"/>
        <end position="1462"/>
    </location>
</feature>
<evidence type="ECO:0000259" key="18">
    <source>
        <dbReference type="PROSITE" id="PS50880"/>
    </source>
</evidence>
<evidence type="ECO:0000256" key="15">
    <source>
        <dbReference type="RuleBase" id="RU362094"/>
    </source>
</evidence>
<dbReference type="Pfam" id="PF00204">
    <property type="entry name" value="DNA_gyraseB"/>
    <property type="match status" value="1"/>
</dbReference>
<feature type="domain" description="Toprim" evidence="18">
    <location>
        <begin position="454"/>
        <end position="571"/>
    </location>
</feature>
<dbReference type="InterPro" id="IPR050634">
    <property type="entry name" value="DNA_Topoisomerase_II"/>
</dbReference>
<dbReference type="SMART" id="SM00434">
    <property type="entry name" value="TOP4c"/>
    <property type="match status" value="2"/>
</dbReference>
<feature type="compositionally biased region" description="Polar residues" evidence="17">
    <location>
        <begin position="1385"/>
        <end position="1401"/>
    </location>
</feature>
<dbReference type="FunFam" id="3.30.1360.40:FF:000003">
    <property type="entry name" value="DNA topoisomerase 2"/>
    <property type="match status" value="1"/>
</dbReference>
<comment type="cofactor">
    <cofactor evidence="3">
        <name>Mg(2+)</name>
        <dbReference type="ChEBI" id="CHEBI:18420"/>
    </cofactor>
</comment>
<feature type="compositionally biased region" description="Basic and acidic residues" evidence="17">
    <location>
        <begin position="1654"/>
        <end position="1669"/>
    </location>
</feature>
<evidence type="ECO:0000256" key="13">
    <source>
        <dbReference type="ARBA" id="ARBA00023235"/>
    </source>
</evidence>
<dbReference type="GO" id="GO:0003918">
    <property type="term" value="F:DNA topoisomerase type II (double strand cut, ATP-hydrolyzing) activity"/>
    <property type="evidence" value="ECO:0007669"/>
    <property type="project" value="UniProtKB-UniRule"/>
</dbReference>
<dbReference type="Pfam" id="PF16898">
    <property type="entry name" value="TOPRIM_C"/>
    <property type="match status" value="1"/>
</dbReference>
<dbReference type="GO" id="GO:0003677">
    <property type="term" value="F:DNA binding"/>
    <property type="evidence" value="ECO:0007669"/>
    <property type="project" value="UniProtKB-UniRule"/>
</dbReference>
<dbReference type="InterPro" id="IPR003594">
    <property type="entry name" value="HATPase_dom"/>
</dbReference>
<feature type="compositionally biased region" description="Acidic residues" evidence="17">
    <location>
        <begin position="1532"/>
        <end position="1553"/>
    </location>
</feature>
<dbReference type="CDD" id="cd03365">
    <property type="entry name" value="TOPRIM_TopoIIA"/>
    <property type="match status" value="1"/>
</dbReference>
<dbReference type="InterPro" id="IPR031660">
    <property type="entry name" value="TOPRIM_C"/>
</dbReference>
<evidence type="ECO:0000256" key="12">
    <source>
        <dbReference type="ARBA" id="ARBA00023125"/>
    </source>
</evidence>
<dbReference type="SMART" id="SM00433">
    <property type="entry name" value="TOP2c"/>
    <property type="match status" value="1"/>
</dbReference>
<dbReference type="InterPro" id="IPR034157">
    <property type="entry name" value="TOPRIM_TopoII"/>
</dbReference>
<dbReference type="PANTHER" id="PTHR10169:SF38">
    <property type="entry name" value="DNA TOPOISOMERASE 2"/>
    <property type="match status" value="1"/>
</dbReference>
<feature type="compositionally biased region" description="Basic and acidic residues" evidence="17">
    <location>
        <begin position="1680"/>
        <end position="1691"/>
    </location>
</feature>
<comment type="catalytic activity">
    <reaction evidence="1 14 15">
        <text>ATP-dependent breakage, passage and rejoining of double-stranded DNA.</text>
        <dbReference type="EC" id="5.6.2.2"/>
    </reaction>
</comment>
<dbReference type="GO" id="GO:0006265">
    <property type="term" value="P:DNA topological change"/>
    <property type="evidence" value="ECO:0007669"/>
    <property type="project" value="UniProtKB-UniRule"/>
</dbReference>
<comment type="subunit">
    <text evidence="15">Homodimer.</text>
</comment>
<feature type="compositionally biased region" description="Basic and acidic residues" evidence="17">
    <location>
        <begin position="1699"/>
        <end position="1710"/>
    </location>
</feature>
<keyword evidence="7" id="KW-0479">Metal-binding</keyword>
<dbReference type="InterPro" id="IPR006171">
    <property type="entry name" value="TOPRIM_dom"/>
</dbReference>
<dbReference type="InterPro" id="IPR002205">
    <property type="entry name" value="Topo_IIA_dom_A"/>
</dbReference>
<evidence type="ECO:0000256" key="16">
    <source>
        <dbReference type="SAM" id="Coils"/>
    </source>
</evidence>
<keyword evidence="16" id="KW-0175">Coiled coil</keyword>
<evidence type="ECO:0000256" key="6">
    <source>
        <dbReference type="ARBA" id="ARBA00019635"/>
    </source>
</evidence>
<feature type="region of interest" description="Disordered" evidence="17">
    <location>
        <begin position="1371"/>
        <end position="1601"/>
    </location>
</feature>
<feature type="domain" description="Topo IIA-type catalytic" evidence="19">
    <location>
        <begin position="713"/>
        <end position="1359"/>
    </location>
</feature>
<dbReference type="CDD" id="cd03481">
    <property type="entry name" value="TopoIIA_Trans_ScTopoIIA"/>
    <property type="match status" value="1"/>
</dbReference>
<dbReference type="SUPFAM" id="SSF56719">
    <property type="entry name" value="Type II DNA topoisomerase"/>
    <property type="match status" value="2"/>
</dbReference>
<dbReference type="GO" id="GO:0000712">
    <property type="term" value="P:resolution of meiotic recombination intermediates"/>
    <property type="evidence" value="ECO:0007669"/>
    <property type="project" value="TreeGrafter"/>
</dbReference>
<evidence type="ECO:0000313" key="21">
    <source>
        <dbReference type="Proteomes" id="UP000728032"/>
    </source>
</evidence>
<dbReference type="PROSITE" id="PS52040">
    <property type="entry name" value="TOPO_IIA"/>
    <property type="match status" value="1"/>
</dbReference>
<evidence type="ECO:0000256" key="10">
    <source>
        <dbReference type="ARBA" id="ARBA00022842"/>
    </source>
</evidence>
<feature type="coiled-coil region" evidence="16">
    <location>
        <begin position="1322"/>
        <end position="1349"/>
    </location>
</feature>
<dbReference type="PROSITE" id="PS50880">
    <property type="entry name" value="TOPRIM"/>
    <property type="match status" value="1"/>
</dbReference>
<comment type="cofactor">
    <cofactor evidence="2">
        <name>Ca(2+)</name>
        <dbReference type="ChEBI" id="CHEBI:29108"/>
    </cofactor>
</comment>
<evidence type="ECO:0000256" key="11">
    <source>
        <dbReference type="ARBA" id="ARBA00023029"/>
    </source>
</evidence>
<dbReference type="FunFam" id="3.40.50.670:FF:000001">
    <property type="entry name" value="DNA topoisomerase 2"/>
    <property type="match status" value="2"/>
</dbReference>
<dbReference type="InterPro" id="IPR013759">
    <property type="entry name" value="Topo_IIA_B_C"/>
</dbReference>
<dbReference type="InterPro" id="IPR013760">
    <property type="entry name" value="Topo_IIA-like_dom_sf"/>
</dbReference>
<dbReference type="InterPro" id="IPR013758">
    <property type="entry name" value="Topo_IIA_A/C_ab"/>
</dbReference>
<dbReference type="EC" id="5.6.2.2" evidence="5 15"/>
<dbReference type="EMBL" id="CAJPVJ010001714">
    <property type="protein sequence ID" value="CAG2165183.1"/>
    <property type="molecule type" value="Genomic_DNA"/>
</dbReference>
<feature type="compositionally biased region" description="Polar residues" evidence="17">
    <location>
        <begin position="1643"/>
        <end position="1653"/>
    </location>
</feature>
<feature type="compositionally biased region" description="Basic residues" evidence="17">
    <location>
        <begin position="1514"/>
        <end position="1527"/>
    </location>
</feature>
<feature type="compositionally biased region" description="Basic residues" evidence="17">
    <location>
        <begin position="1721"/>
        <end position="1734"/>
    </location>
</feature>
<keyword evidence="10" id="KW-0460">Magnesium</keyword>
<proteinExistence type="inferred from homology"/>
<dbReference type="InterPro" id="IPR018522">
    <property type="entry name" value="TopoIIA_CS"/>
</dbReference>
<evidence type="ECO:0000256" key="4">
    <source>
        <dbReference type="ARBA" id="ARBA00011080"/>
    </source>
</evidence>
<dbReference type="InterPro" id="IPR014721">
    <property type="entry name" value="Ribsml_uS5_D2-typ_fold_subgr"/>
</dbReference>
<dbReference type="CDD" id="cd16930">
    <property type="entry name" value="HATPase_TopII-like"/>
    <property type="match status" value="1"/>
</dbReference>
<feature type="compositionally biased region" description="Low complexity" evidence="17">
    <location>
        <begin position="1"/>
        <end position="16"/>
    </location>
</feature>
<evidence type="ECO:0000313" key="20">
    <source>
        <dbReference type="EMBL" id="CAD7644544.1"/>
    </source>
</evidence>
<dbReference type="Gene3D" id="3.40.50.670">
    <property type="match status" value="1"/>
</dbReference>
<evidence type="ECO:0000256" key="9">
    <source>
        <dbReference type="ARBA" id="ARBA00022840"/>
    </source>
</evidence>
<gene>
    <name evidence="20" type="ORF">ONB1V03_LOCUS4729</name>
</gene>
<reference evidence="20" key="1">
    <citation type="submission" date="2020-11" db="EMBL/GenBank/DDBJ databases">
        <authorList>
            <person name="Tran Van P."/>
        </authorList>
    </citation>
    <scope>NUCLEOTIDE SEQUENCE</scope>
</reference>
<dbReference type="FunFam" id="3.30.1490.30:FF:000001">
    <property type="entry name" value="DNA topoisomerase 2"/>
    <property type="match status" value="1"/>
</dbReference>
<accession>A0A7R9QHM4</accession>
<keyword evidence="11 14" id="KW-0799">Topoisomerase</keyword>
<evidence type="ECO:0000256" key="14">
    <source>
        <dbReference type="PROSITE-ProRule" id="PRU01384"/>
    </source>
</evidence>
<dbReference type="Gene3D" id="3.30.230.10">
    <property type="match status" value="1"/>
</dbReference>
<dbReference type="GO" id="GO:0005524">
    <property type="term" value="F:ATP binding"/>
    <property type="evidence" value="ECO:0007669"/>
    <property type="project" value="UniProtKB-UniRule"/>
</dbReference>
<feature type="region of interest" description="Disordered" evidence="17">
    <location>
        <begin position="1"/>
        <end position="27"/>
    </location>
</feature>
<evidence type="ECO:0000256" key="7">
    <source>
        <dbReference type="ARBA" id="ARBA00022723"/>
    </source>
</evidence>
<evidence type="ECO:0000256" key="1">
    <source>
        <dbReference type="ARBA" id="ARBA00000185"/>
    </source>
</evidence>
<dbReference type="PROSITE" id="PS00177">
    <property type="entry name" value="TOPOISOMERASE_II"/>
    <property type="match status" value="1"/>
</dbReference>
<dbReference type="InterPro" id="IPR020568">
    <property type="entry name" value="Ribosomal_Su5_D2-typ_SF"/>
</dbReference>
<keyword evidence="8 15" id="KW-0547">Nucleotide-binding</keyword>
<dbReference type="PRINTS" id="PR01158">
    <property type="entry name" value="TOPISMRASEII"/>
</dbReference>
<dbReference type="InterPro" id="IPR001154">
    <property type="entry name" value="TopoII_euk"/>
</dbReference>
<keyword evidence="9 15" id="KW-0067">ATP-binding</keyword>
<feature type="active site" description="O-(5'-phospho-DNA)-tyrosine intermediate" evidence="14">
    <location>
        <position position="803"/>
    </location>
</feature>
<dbReference type="OrthoDB" id="276498at2759"/>
<dbReference type="EMBL" id="OC916539">
    <property type="protein sequence ID" value="CAD7644544.1"/>
    <property type="molecule type" value="Genomic_DNA"/>
</dbReference>
<dbReference type="FunFam" id="3.30.565.10:FF:000004">
    <property type="entry name" value="DNA topoisomerase 2"/>
    <property type="match status" value="1"/>
</dbReference>
<dbReference type="GO" id="GO:0000819">
    <property type="term" value="P:sister chromatid segregation"/>
    <property type="evidence" value="ECO:0007669"/>
    <property type="project" value="TreeGrafter"/>
</dbReference>
<dbReference type="InterPro" id="IPR013757">
    <property type="entry name" value="Topo_IIA_A_a_sf"/>
</dbReference>
<evidence type="ECO:0000256" key="3">
    <source>
        <dbReference type="ARBA" id="ARBA00001946"/>
    </source>
</evidence>
<evidence type="ECO:0000256" key="2">
    <source>
        <dbReference type="ARBA" id="ARBA00001913"/>
    </source>
</evidence>
<dbReference type="GO" id="GO:0005634">
    <property type="term" value="C:nucleus"/>
    <property type="evidence" value="ECO:0007669"/>
    <property type="project" value="TreeGrafter"/>
</dbReference>
<dbReference type="CDD" id="cd00187">
    <property type="entry name" value="TOP4c"/>
    <property type="match status" value="1"/>
</dbReference>
<dbReference type="SUPFAM" id="SSF54211">
    <property type="entry name" value="Ribosomal protein S5 domain 2-like"/>
    <property type="match status" value="1"/>
</dbReference>
<organism evidence="20">
    <name type="scientific">Oppiella nova</name>
    <dbReference type="NCBI Taxonomy" id="334625"/>
    <lineage>
        <taxon>Eukaryota</taxon>
        <taxon>Metazoa</taxon>
        <taxon>Ecdysozoa</taxon>
        <taxon>Arthropoda</taxon>
        <taxon>Chelicerata</taxon>
        <taxon>Arachnida</taxon>
        <taxon>Acari</taxon>
        <taxon>Acariformes</taxon>
        <taxon>Sarcoptiformes</taxon>
        <taxon>Oribatida</taxon>
        <taxon>Brachypylina</taxon>
        <taxon>Oppioidea</taxon>
        <taxon>Oppiidae</taxon>
        <taxon>Oppiella</taxon>
    </lineage>
</organism>
<dbReference type="InterPro" id="IPR001241">
    <property type="entry name" value="Topo_IIA"/>
</dbReference>
<dbReference type="Pfam" id="PF00521">
    <property type="entry name" value="DNA_topoisoIV"/>
    <property type="match status" value="2"/>
</dbReference>
<keyword evidence="12 14" id="KW-0238">DNA-binding</keyword>
<keyword evidence="21" id="KW-1185">Reference proteome</keyword>
<feature type="compositionally biased region" description="Basic and acidic residues" evidence="17">
    <location>
        <begin position="1571"/>
        <end position="1591"/>
    </location>
</feature>
<feature type="compositionally biased region" description="Basic and acidic residues" evidence="17">
    <location>
        <begin position="1407"/>
        <end position="1434"/>
    </location>
</feature>
<dbReference type="PANTHER" id="PTHR10169">
    <property type="entry name" value="DNA TOPOISOMERASE/GYRASE"/>
    <property type="match status" value="1"/>
</dbReference>
<dbReference type="InterPro" id="IPR013506">
    <property type="entry name" value="Topo_IIA_bsu_dom2"/>
</dbReference>
<comment type="function">
    <text evidence="15">Control of topological states of DNA by transient breakage and subsequent rejoining of DNA strands. Topoisomerase II makes double-strand breaks.</text>
</comment>
<evidence type="ECO:0000256" key="17">
    <source>
        <dbReference type="SAM" id="MobiDB-lite"/>
    </source>
</evidence>
<dbReference type="Gene3D" id="3.30.1360.40">
    <property type="match status" value="1"/>
</dbReference>
<dbReference type="Pfam" id="PF01751">
    <property type="entry name" value="Toprim"/>
    <property type="match status" value="1"/>
</dbReference>
<feature type="region of interest" description="Disordered" evidence="17">
    <location>
        <begin position="1626"/>
        <end position="1734"/>
    </location>
</feature>
<protein>
    <recommendedName>
        <fullName evidence="6 15">DNA topoisomerase 2</fullName>
        <ecNumber evidence="5 15">5.6.2.2</ecNumber>
    </recommendedName>
</protein>
<feature type="region of interest" description="Disordered" evidence="17">
    <location>
        <begin position="1282"/>
        <end position="1303"/>
    </location>
</feature>
<dbReference type="FunFam" id="3.90.199.10:FF:000002">
    <property type="entry name" value="DNA topoisomerase 2"/>
    <property type="match status" value="2"/>
</dbReference>
<dbReference type="Gene3D" id="3.90.199.10">
    <property type="entry name" value="Topoisomerase II, domain 5"/>
    <property type="match status" value="2"/>
</dbReference>
<dbReference type="SUPFAM" id="SSF55874">
    <property type="entry name" value="ATPase domain of HSP90 chaperone/DNA topoisomerase II/histidine kinase"/>
    <property type="match status" value="1"/>
</dbReference>
<name>A0A7R9QHM4_9ACAR</name>
<evidence type="ECO:0000256" key="5">
    <source>
        <dbReference type="ARBA" id="ARBA00012895"/>
    </source>
</evidence>
<evidence type="ECO:0000256" key="8">
    <source>
        <dbReference type="ARBA" id="ARBA00022741"/>
    </source>
</evidence>
<keyword evidence="13 14" id="KW-0413">Isomerase</keyword>
<dbReference type="PRINTS" id="PR00418">
    <property type="entry name" value="TPI2FAMILY"/>
</dbReference>
<dbReference type="FunFam" id="3.30.230.10:FF:000008">
    <property type="entry name" value="DNA topoisomerase 2"/>
    <property type="match status" value="1"/>
</dbReference>
<feature type="compositionally biased region" description="Polar residues" evidence="17">
    <location>
        <begin position="1555"/>
        <end position="1564"/>
    </location>
</feature>
<dbReference type="Gene3D" id="3.30.1490.30">
    <property type="match status" value="1"/>
</dbReference>
<comment type="similarity">
    <text evidence="4 15">Belongs to the type II topoisomerase family.</text>
</comment>
<sequence length="1734" mass="198106">MSSESYNSDSDASLETKPSKSKTKKKLSVERIYQKKTQLEHILLRPDTYIGSVEKETKQMWVFDDEMGMQLRDISYVPGIYKIFDEVLVNAADNKQRDKSMSCIRIDIDPDKNEITIFNNGKGIPVIEHKDEKMFVPTLIFGHLLTSSNYDDNEKKVVGGRNGYGAKLCNIFSTRFKVETSCKEYKKAFSQVWTDNMKNTKEPKITTASGEDFTRITFSPDLSKFNMDSLDKDIVALFSRRAYDCAGSSKGVKVFLNGKRLAVNGFKDYVDLFIKDKEDESGSPLKMAYELVNDRWEIAATVSDKGFQQISFVNSIATTRGGKHIDYVSDQIVAKMVDIIKKKNKAGVNVKPFQIKNHLWLFVNCLIENPSFDSQTKETMTLQVKSFGSKCVPNDKFFNAVNKIGVVESVMSWVRFKAQTELSKQCHSKKLSKLKGIPKLEDANDAGTKHSIDCTLILTEGDSAKSLVVAGLGVIGRDKYGVFPLRGKMLNVREATHKQILENAEINNLIKILGLQYKKQYSTPDDLRTLRYGKLMIMTDQDQDGSHIKGLLINFIHHNWPKLLELNFLEEFITPIVKVSKGSEVKSFYSLPEFEEWKKENNWSAWKVKYYKGLGTSTSNEAKEYFTDMRRHRITFKYTGADDDHAVMLAFSKKMVEQRKDWLTNSMEDRKKRRELGLPEVYLYESNTRSISYKDFVNKELILFSNMDNERSIPSLMDGLKPGQRKVMFTCFKRNDKREVKVAQLAGSVGEHSAYHHGEVSLMSTIIGLAQNFVGSNNINLLQPIGQFGTRLQGGKDAASPRYIFTMLSPLARKIFPALDDPLLNNLYDDNLKIEPEYYVPILPMVLVNGAEGIGTGWSTKIPNYNPREIVENLRRMIRGEPPEQMQPWFKGFRGSIIQIDTQRFVMNGEVGLLDGKSFEITELPVRTWTHVGEHSAYHHGEVSLMSTIIGLAQNFVGSNNINLLQPIGQFGTRLQGGKDAASPRYIFTMLSPLARKIFPALDDPLLNNLYDDNLKIEPEYYVPILPMVLVNGAEGIGTGWSTKIPNYNPREIVENLRRMIRGEPPEQMQPWFKGFRGSIIQIDTQRFVMNGEVGLLDGKSFEITELPVRTWTQSYKESTLELLLHGSEKTPSFINEYKEYHTESSVRFVVGLSEANLKKSMDSGIHKTFKLQSSMSTTSMVLFDHNGCLKRYDNPEEIIEEYFPVRLEYYVKRKAYYEGKLEAEALKLENQAKFILEKNDGKIRMENVRKKDFVRQLIDRRYDSDPVKGWIQKNGLLNAEEYDGDKSGDEESDFESYDKSSDAPKKYKKYDFDYLFDMSMRSMLRERVDELLKQRDTKKRELEDLKRKTPEMLWEDDLKAFMQELDSYEELERQAGSKPIKLSSKGTTNKSRNTGKSSGKLSIDSKPSDFAERIEPKIDFETYKKADKAVKKANEKKRKGGENTPEKRDSDSDDDIGRPLSERIGVSPQIIDEKRAKTKPSVKSSLITDLTDELNKEKLKPKKTPKKSETTPKKKSSTKGNQKRKNPWSDSESDADAEEDYDFHEDTDDDQNEYIPSNTSTRVVSKPKKVAKEERVVEKDDMISVKKTTNDDNSDDIIAKSIKVTDFKPKAVYDSDDDLFTATKTETTSSKRTSEELFDSIFTKSSDNQNGVKESKNGFKNNDNHSDDDSSGSGFQSKPKMDTIFEEKPIKPTKASKKAFDSDSDHEFEPEFEPEYQPKPKAKATKAKQKTWK</sequence>
<dbReference type="InterPro" id="IPR036890">
    <property type="entry name" value="HATPase_C_sf"/>
</dbReference>
<dbReference type="GO" id="GO:0046872">
    <property type="term" value="F:metal ion binding"/>
    <property type="evidence" value="ECO:0007669"/>
    <property type="project" value="UniProtKB-KW"/>
</dbReference>
<dbReference type="Proteomes" id="UP000728032">
    <property type="component" value="Unassembled WGS sequence"/>
</dbReference>
<dbReference type="Pfam" id="PF02518">
    <property type="entry name" value="HATPase_c"/>
    <property type="match status" value="1"/>
</dbReference>
<dbReference type="Gene3D" id="1.10.268.10">
    <property type="entry name" value="Topoisomerase, domain 3"/>
    <property type="match status" value="1"/>
</dbReference>
<dbReference type="Gene3D" id="3.30.565.10">
    <property type="entry name" value="Histidine kinase-like ATPase, C-terminal domain"/>
    <property type="match status" value="1"/>
</dbReference>